<dbReference type="GO" id="GO:0016887">
    <property type="term" value="F:ATP hydrolysis activity"/>
    <property type="evidence" value="ECO:0007669"/>
    <property type="project" value="InterPro"/>
</dbReference>
<keyword evidence="8" id="KW-0472">Membrane</keyword>
<dbReference type="Pfam" id="PF00005">
    <property type="entry name" value="ABC_tran"/>
    <property type="match status" value="1"/>
</dbReference>
<proteinExistence type="predicted"/>
<dbReference type="Proteomes" id="UP000066624">
    <property type="component" value="Chromosome"/>
</dbReference>
<name>A0A0K0XYP6_9GAMM</name>
<dbReference type="STRING" id="1579979.WM2015_2385"/>
<dbReference type="EMBL" id="CP012154">
    <property type="protein sequence ID" value="AKS42747.1"/>
    <property type="molecule type" value="Genomic_DNA"/>
</dbReference>
<dbReference type="FunFam" id="3.40.50.300:FF:000221">
    <property type="entry name" value="Multidrug ABC transporter ATP-binding protein"/>
    <property type="match status" value="1"/>
</dbReference>
<dbReference type="PROSITE" id="PS00211">
    <property type="entry name" value="ABC_TRANSPORTER_1"/>
    <property type="match status" value="1"/>
</dbReference>
<dbReference type="PROSITE" id="PS50929">
    <property type="entry name" value="ABC_TM1F"/>
    <property type="match status" value="1"/>
</dbReference>
<dbReference type="InterPro" id="IPR003439">
    <property type="entry name" value="ABC_transporter-like_ATP-bd"/>
</dbReference>
<evidence type="ECO:0000256" key="1">
    <source>
        <dbReference type="ARBA" id="ARBA00004651"/>
    </source>
</evidence>
<keyword evidence="2" id="KW-0813">Transport</keyword>
<evidence type="ECO:0000256" key="7">
    <source>
        <dbReference type="ARBA" id="ARBA00022989"/>
    </source>
</evidence>
<protein>
    <submittedName>
        <fullName evidence="9">Uncharacterized protein</fullName>
    </submittedName>
</protein>
<dbReference type="GO" id="GO:0015421">
    <property type="term" value="F:ABC-type oligopeptide transporter activity"/>
    <property type="evidence" value="ECO:0007669"/>
    <property type="project" value="TreeGrafter"/>
</dbReference>
<dbReference type="PANTHER" id="PTHR43394">
    <property type="entry name" value="ATP-DEPENDENT PERMEASE MDL1, MITOCHONDRIAL"/>
    <property type="match status" value="1"/>
</dbReference>
<evidence type="ECO:0000256" key="8">
    <source>
        <dbReference type="ARBA" id="ARBA00023136"/>
    </source>
</evidence>
<evidence type="ECO:0000256" key="6">
    <source>
        <dbReference type="ARBA" id="ARBA00022840"/>
    </source>
</evidence>
<evidence type="ECO:0000256" key="5">
    <source>
        <dbReference type="ARBA" id="ARBA00022741"/>
    </source>
</evidence>
<dbReference type="InterPro" id="IPR039421">
    <property type="entry name" value="Type_1_exporter"/>
</dbReference>
<dbReference type="OrthoDB" id="9806127at2"/>
<dbReference type="SUPFAM" id="SSF52540">
    <property type="entry name" value="P-loop containing nucleoside triphosphate hydrolases"/>
    <property type="match status" value="1"/>
</dbReference>
<dbReference type="InterPro" id="IPR027417">
    <property type="entry name" value="P-loop_NTPase"/>
</dbReference>
<dbReference type="RefSeq" id="WP_049726279.1">
    <property type="nucleotide sequence ID" value="NZ_CP012154.1"/>
</dbReference>
<dbReference type="SUPFAM" id="SSF90123">
    <property type="entry name" value="ABC transporter transmembrane region"/>
    <property type="match status" value="1"/>
</dbReference>
<dbReference type="KEGG" id="wma:WM2015_2385"/>
<dbReference type="GO" id="GO:0005524">
    <property type="term" value="F:ATP binding"/>
    <property type="evidence" value="ECO:0007669"/>
    <property type="project" value="UniProtKB-KW"/>
</dbReference>
<dbReference type="InterPro" id="IPR036640">
    <property type="entry name" value="ABC1_TM_sf"/>
</dbReference>
<keyword evidence="6" id="KW-0067">ATP-binding</keyword>
<keyword evidence="3" id="KW-1003">Cell membrane</keyword>
<organism evidence="9 10">
    <name type="scientific">Wenzhouxiangella marina</name>
    <dbReference type="NCBI Taxonomy" id="1579979"/>
    <lineage>
        <taxon>Bacteria</taxon>
        <taxon>Pseudomonadati</taxon>
        <taxon>Pseudomonadota</taxon>
        <taxon>Gammaproteobacteria</taxon>
        <taxon>Chromatiales</taxon>
        <taxon>Wenzhouxiangellaceae</taxon>
        <taxon>Wenzhouxiangella</taxon>
    </lineage>
</organism>
<dbReference type="Gene3D" id="3.40.50.300">
    <property type="entry name" value="P-loop containing nucleotide triphosphate hydrolases"/>
    <property type="match status" value="1"/>
</dbReference>
<evidence type="ECO:0000313" key="9">
    <source>
        <dbReference type="EMBL" id="AKS42747.1"/>
    </source>
</evidence>
<reference evidence="9 10" key="1">
    <citation type="submission" date="2015-07" db="EMBL/GenBank/DDBJ databases">
        <authorList>
            <person name="Noorani M."/>
        </authorList>
    </citation>
    <scope>NUCLEOTIDE SEQUENCE [LARGE SCALE GENOMIC DNA]</scope>
    <source>
        <strain evidence="9 10">KCTC 42284</strain>
    </source>
</reference>
<dbReference type="GO" id="GO:0005886">
    <property type="term" value="C:plasma membrane"/>
    <property type="evidence" value="ECO:0007669"/>
    <property type="project" value="UniProtKB-SubCell"/>
</dbReference>
<dbReference type="Gene3D" id="1.20.1560.10">
    <property type="entry name" value="ABC transporter type 1, transmembrane domain"/>
    <property type="match status" value="1"/>
</dbReference>
<comment type="subcellular location">
    <subcellularLocation>
        <location evidence="1">Cell membrane</location>
        <topology evidence="1">Multi-pass membrane protein</topology>
    </subcellularLocation>
</comment>
<dbReference type="PROSITE" id="PS50893">
    <property type="entry name" value="ABC_TRANSPORTER_2"/>
    <property type="match status" value="1"/>
</dbReference>
<evidence type="ECO:0000313" key="10">
    <source>
        <dbReference type="Proteomes" id="UP000066624"/>
    </source>
</evidence>
<keyword evidence="7" id="KW-1133">Transmembrane helix</keyword>
<keyword evidence="4" id="KW-0812">Transmembrane</keyword>
<gene>
    <name evidence="9" type="ORF">WM2015_2385</name>
</gene>
<dbReference type="InterPro" id="IPR017871">
    <property type="entry name" value="ABC_transporter-like_CS"/>
</dbReference>
<keyword evidence="5" id="KW-0547">Nucleotide-binding</keyword>
<sequence length="609" mass="67715">MTSDRARSPWATLRRAMRLVWTASPAWSMLSSGLMLLEILAGLAVLVLVKSLVDTWTGGDVLLEQAASVASLVRSLAVIAAALLSLLVFRTLAGLAREAQSSVVAEHLQDRIQAQAIRADLAFFESPAYFDSLQRARRAGVQRPAQITGNLLLALGSLGLMVGLASLIFTINVWLLALLLAALLPALTVRLVFARRVHAWAATQAEAERRASYLDWLLTSDLPAREVRAYRLGSVLRERFASIMRGLRQRRLAFNRRRSLLELSISVLAALAFFAALAVTAFGAREGRQTLGDLVLLVLVFQRAQTAAQGLIGQLGRVYEDQLYLKWVFEFLDHRPRLVSPPAPTALATEEVPRLRVEGLSFRYPGSDRAVLEGVDLELPPGRIVGLMGANGSGKSTLVKLLCRLYDPQDGRISLDGVDLRELDLDEVRRRIGVVFQDFGRYADTVSNNIRFGHVDGPERDDAIRQAAIRAGADEFIQRLPKGYETLLGRSFQSGQEISVGQWQRIALARALLGPSRILLLDEPSSALDPEAEFELFQNFRERLEGRSVLLISHRLSTLCRTDYIHVLDRGRIVEQGSHAELIEADGRYRQAFERQASVFRQFERRLAR</sequence>
<dbReference type="InterPro" id="IPR003593">
    <property type="entry name" value="AAA+_ATPase"/>
</dbReference>
<accession>A0A0K0XYP6</accession>
<dbReference type="InterPro" id="IPR011527">
    <property type="entry name" value="ABC1_TM_dom"/>
</dbReference>
<keyword evidence="10" id="KW-1185">Reference proteome</keyword>
<dbReference type="SMART" id="SM00382">
    <property type="entry name" value="AAA"/>
    <property type="match status" value="1"/>
</dbReference>
<evidence type="ECO:0000256" key="4">
    <source>
        <dbReference type="ARBA" id="ARBA00022692"/>
    </source>
</evidence>
<dbReference type="AlphaFoldDB" id="A0A0K0XYP6"/>
<evidence type="ECO:0000256" key="2">
    <source>
        <dbReference type="ARBA" id="ARBA00022448"/>
    </source>
</evidence>
<evidence type="ECO:0000256" key="3">
    <source>
        <dbReference type="ARBA" id="ARBA00022475"/>
    </source>
</evidence>
<dbReference type="PANTHER" id="PTHR43394:SF1">
    <property type="entry name" value="ATP-BINDING CASSETTE SUB-FAMILY B MEMBER 10, MITOCHONDRIAL"/>
    <property type="match status" value="1"/>
</dbReference>